<gene>
    <name evidence="3" type="primary">LOC130467344</name>
</gene>
<dbReference type="Proteomes" id="UP000813463">
    <property type="component" value="Chromosome 2"/>
</dbReference>
<organism evidence="2 3">
    <name type="scientific">Spinacia oleracea</name>
    <name type="common">Spinach</name>
    <dbReference type="NCBI Taxonomy" id="3562"/>
    <lineage>
        <taxon>Eukaryota</taxon>
        <taxon>Viridiplantae</taxon>
        <taxon>Streptophyta</taxon>
        <taxon>Embryophyta</taxon>
        <taxon>Tracheophyta</taxon>
        <taxon>Spermatophyta</taxon>
        <taxon>Magnoliopsida</taxon>
        <taxon>eudicotyledons</taxon>
        <taxon>Gunneridae</taxon>
        <taxon>Pentapetalae</taxon>
        <taxon>Caryophyllales</taxon>
        <taxon>Chenopodiaceae</taxon>
        <taxon>Chenopodioideae</taxon>
        <taxon>Anserineae</taxon>
        <taxon>Spinacia</taxon>
    </lineage>
</organism>
<dbReference type="RefSeq" id="XP_056691811.1">
    <property type="nucleotide sequence ID" value="XM_056835833.1"/>
</dbReference>
<evidence type="ECO:0000313" key="3">
    <source>
        <dbReference type="RefSeq" id="XP_056691811.1"/>
    </source>
</evidence>
<accession>A0ABM3R883</accession>
<feature type="domain" description="Aminotransferase-like plant mobile" evidence="1">
    <location>
        <begin position="23"/>
        <end position="189"/>
    </location>
</feature>
<reference evidence="3" key="2">
    <citation type="submission" date="2025-08" db="UniProtKB">
        <authorList>
            <consortium name="RefSeq"/>
        </authorList>
    </citation>
    <scope>IDENTIFICATION</scope>
    <source>
        <tissue evidence="3">Leaf</tissue>
    </source>
</reference>
<keyword evidence="2" id="KW-1185">Reference proteome</keyword>
<dbReference type="PANTHER" id="PTHR46033:SF8">
    <property type="entry name" value="PROTEIN MAINTENANCE OF MERISTEMS-LIKE"/>
    <property type="match status" value="1"/>
</dbReference>
<dbReference type="InterPro" id="IPR044824">
    <property type="entry name" value="MAIN-like"/>
</dbReference>
<dbReference type="GeneID" id="130467344"/>
<dbReference type="InterPro" id="IPR019557">
    <property type="entry name" value="AminoTfrase-like_pln_mobile"/>
</dbReference>
<dbReference type="Pfam" id="PF10536">
    <property type="entry name" value="PMD"/>
    <property type="match status" value="1"/>
</dbReference>
<sequence>MWVFRDIVGPNASRRFLRLILVCWCDTTITFHFPWGEMTITPEDYTALTNLSFTGRPVYISKDTVMPGGKYKGKGTPYSLLVDFLAEGRLSGASVRMYARVLYLLFLSSTILSKCSERVDPWQITLVSDLSELGSYCWGEATYGNLISHMGVVVLVLDGPDRPIRPISLCVVPRLIELWAFERLPFFVPRSGRVVEGYLVAF</sequence>
<evidence type="ECO:0000313" key="2">
    <source>
        <dbReference type="Proteomes" id="UP000813463"/>
    </source>
</evidence>
<dbReference type="PANTHER" id="PTHR46033">
    <property type="entry name" value="PROTEIN MAIN-LIKE 2"/>
    <property type="match status" value="1"/>
</dbReference>
<reference evidence="2" key="1">
    <citation type="journal article" date="2021" name="Nat. Commun.">
        <title>Genomic analyses provide insights into spinach domestication and the genetic basis of agronomic traits.</title>
        <authorList>
            <person name="Cai X."/>
            <person name="Sun X."/>
            <person name="Xu C."/>
            <person name="Sun H."/>
            <person name="Wang X."/>
            <person name="Ge C."/>
            <person name="Zhang Z."/>
            <person name="Wang Q."/>
            <person name="Fei Z."/>
            <person name="Jiao C."/>
            <person name="Wang Q."/>
        </authorList>
    </citation>
    <scope>NUCLEOTIDE SEQUENCE [LARGE SCALE GENOMIC DNA]</scope>
    <source>
        <strain evidence="2">cv. Varoflay</strain>
    </source>
</reference>
<proteinExistence type="predicted"/>
<name>A0ABM3R883_SPIOL</name>
<evidence type="ECO:0000259" key="1">
    <source>
        <dbReference type="Pfam" id="PF10536"/>
    </source>
</evidence>
<protein>
    <submittedName>
        <fullName evidence="3">Protein MAINTENANCE OF MERISTEMS-like</fullName>
    </submittedName>
</protein>